<dbReference type="GO" id="GO:0008270">
    <property type="term" value="F:zinc ion binding"/>
    <property type="evidence" value="ECO:0007669"/>
    <property type="project" value="UniProtKB-KW"/>
</dbReference>
<feature type="domain" description="C3H1-type" evidence="14">
    <location>
        <begin position="94"/>
        <end position="121"/>
    </location>
</feature>
<dbReference type="SMART" id="SM00356">
    <property type="entry name" value="ZnF_C3H1"/>
    <property type="match status" value="2"/>
</dbReference>
<comment type="caution">
    <text evidence="15">The sequence shown here is derived from an EMBL/GenBank/DDBJ whole genome shotgun (WGS) entry which is preliminary data.</text>
</comment>
<organism evidence="15 16">
    <name type="scientific">Mixia osmundae (strain CBS 9802 / IAM 14324 / JCM 22182 / KY 12970)</name>
    <dbReference type="NCBI Taxonomy" id="764103"/>
    <lineage>
        <taxon>Eukaryota</taxon>
        <taxon>Fungi</taxon>
        <taxon>Dikarya</taxon>
        <taxon>Basidiomycota</taxon>
        <taxon>Pucciniomycotina</taxon>
        <taxon>Mixiomycetes</taxon>
        <taxon>Mixiales</taxon>
        <taxon>Mixiaceae</taxon>
        <taxon>Mixia</taxon>
    </lineage>
</organism>
<protein>
    <recommendedName>
        <fullName evidence="4">Zinc finger CCCH domain-containing protein 15</fullName>
    </recommendedName>
</protein>
<evidence type="ECO:0000256" key="13">
    <source>
        <dbReference type="SAM" id="MobiDB-lite"/>
    </source>
</evidence>
<evidence type="ECO:0000313" key="15">
    <source>
        <dbReference type="EMBL" id="GAA93927.1"/>
    </source>
</evidence>
<dbReference type="FunFam" id="4.10.1000.10:FF:000050">
    <property type="entry name" value="AGAP008634-PA"/>
    <property type="match status" value="1"/>
</dbReference>
<sequence>MPPKKAQPKPAASSKVAVDKSFGMKNKKGGKGQKTIATLQQQQAQAGKNKDDKAKERARELEAQRKLQEQKRQAEMAELFKPVQVAQKVPFGVDPKTILCSYFKAGHCEKGNKCKFSHDPNIERKAEKKDLYTDVRDKDETMENWDEEKLREVVMSKHGNLKTTTDIVCKHFIDAIEEAKYGFFWQCPSGDDCKYRHALPPGFVLKSQRKKDEEDEKKQEISLEEFLEVERHKIKGELTPVTADSFAEWKKNRMNQKDAEADLIRKTKQATASAGRTTGMSGRDLFELSPLHYEDSDEEDDGEDFDLARYRRETEDERDRAEKARIEALGGSVASIHIT</sequence>
<evidence type="ECO:0000313" key="16">
    <source>
        <dbReference type="Proteomes" id="UP000009131"/>
    </source>
</evidence>
<dbReference type="OrthoDB" id="278280at2759"/>
<keyword evidence="8 12" id="KW-0863">Zinc-finger</keyword>
<evidence type="ECO:0000256" key="7">
    <source>
        <dbReference type="ARBA" id="ARBA00022737"/>
    </source>
</evidence>
<evidence type="ECO:0000256" key="5">
    <source>
        <dbReference type="ARBA" id="ARBA00022490"/>
    </source>
</evidence>
<evidence type="ECO:0000256" key="6">
    <source>
        <dbReference type="ARBA" id="ARBA00022723"/>
    </source>
</evidence>
<feature type="compositionally biased region" description="Basic and acidic residues" evidence="13">
    <location>
        <begin position="48"/>
        <end position="66"/>
    </location>
</feature>
<feature type="compositionally biased region" description="Basic and acidic residues" evidence="13">
    <location>
        <begin position="306"/>
        <end position="321"/>
    </location>
</feature>
<dbReference type="Gene3D" id="4.10.1000.10">
    <property type="entry name" value="Zinc finger, CCCH-type"/>
    <property type="match status" value="1"/>
</dbReference>
<evidence type="ECO:0000256" key="11">
    <source>
        <dbReference type="ARBA" id="ARBA00023242"/>
    </source>
</evidence>
<proteinExistence type="inferred from homology"/>
<evidence type="ECO:0000256" key="10">
    <source>
        <dbReference type="ARBA" id="ARBA00023054"/>
    </source>
</evidence>
<dbReference type="InterPro" id="IPR036855">
    <property type="entry name" value="Znf_CCCH_sf"/>
</dbReference>
<dbReference type="Proteomes" id="UP000009131">
    <property type="component" value="Unassembled WGS sequence"/>
</dbReference>
<dbReference type="GO" id="GO:0005829">
    <property type="term" value="C:cytosol"/>
    <property type="evidence" value="ECO:0007669"/>
    <property type="project" value="TreeGrafter"/>
</dbReference>
<feature type="region of interest" description="Disordered" evidence="13">
    <location>
        <begin position="260"/>
        <end position="321"/>
    </location>
</feature>
<dbReference type="InterPro" id="IPR032378">
    <property type="entry name" value="ZC3H15/TMA46_C"/>
</dbReference>
<keyword evidence="7" id="KW-0677">Repeat</keyword>
<dbReference type="STRING" id="764103.G7DT48"/>
<comment type="subcellular location">
    <subcellularLocation>
        <location evidence="2">Cytoplasm</location>
    </subcellularLocation>
    <subcellularLocation>
        <location evidence="1">Nucleus</location>
    </subcellularLocation>
</comment>
<dbReference type="HOGENOM" id="CLU_042870_1_0_1"/>
<dbReference type="AlphaFoldDB" id="G7DT48"/>
<evidence type="ECO:0000256" key="2">
    <source>
        <dbReference type="ARBA" id="ARBA00004496"/>
    </source>
</evidence>
<feature type="domain" description="C3H1-type" evidence="14">
    <location>
        <begin position="163"/>
        <end position="200"/>
    </location>
</feature>
<feature type="compositionally biased region" description="Low complexity" evidence="13">
    <location>
        <begin position="33"/>
        <end position="47"/>
    </location>
</feature>
<evidence type="ECO:0000256" key="8">
    <source>
        <dbReference type="ARBA" id="ARBA00022771"/>
    </source>
</evidence>
<dbReference type="SUPFAM" id="SSF90229">
    <property type="entry name" value="CCCH zinc finger"/>
    <property type="match status" value="1"/>
</dbReference>
<evidence type="ECO:0000256" key="1">
    <source>
        <dbReference type="ARBA" id="ARBA00004123"/>
    </source>
</evidence>
<keyword evidence="6 12" id="KW-0479">Metal-binding</keyword>
<accession>G7DT48</accession>
<gene>
    <name evidence="15" type="primary">Mo00573</name>
    <name evidence="15" type="ORF">E5Q_00573</name>
</gene>
<keyword evidence="10" id="KW-0175">Coiled coil</keyword>
<dbReference type="Pfam" id="PF16543">
    <property type="entry name" value="DFRP_C"/>
    <property type="match status" value="1"/>
</dbReference>
<evidence type="ECO:0000256" key="4">
    <source>
        <dbReference type="ARBA" id="ARBA00015073"/>
    </source>
</evidence>
<dbReference type="PROSITE" id="PS50103">
    <property type="entry name" value="ZF_C3H1"/>
    <property type="match status" value="2"/>
</dbReference>
<evidence type="ECO:0000259" key="14">
    <source>
        <dbReference type="PROSITE" id="PS50103"/>
    </source>
</evidence>
<dbReference type="InterPro" id="IPR000571">
    <property type="entry name" value="Znf_CCCH"/>
</dbReference>
<dbReference type="FunCoup" id="G7DT48">
    <property type="interactions" value="880"/>
</dbReference>
<dbReference type="Pfam" id="PF00642">
    <property type="entry name" value="zf-CCCH"/>
    <property type="match status" value="1"/>
</dbReference>
<dbReference type="GO" id="GO:0005634">
    <property type="term" value="C:nucleus"/>
    <property type="evidence" value="ECO:0007669"/>
    <property type="project" value="UniProtKB-SubCell"/>
</dbReference>
<feature type="zinc finger region" description="C3H1-type" evidence="12">
    <location>
        <begin position="94"/>
        <end position="121"/>
    </location>
</feature>
<dbReference type="GO" id="GO:0003729">
    <property type="term" value="F:mRNA binding"/>
    <property type="evidence" value="ECO:0007669"/>
    <property type="project" value="TreeGrafter"/>
</dbReference>
<feature type="compositionally biased region" description="Polar residues" evidence="13">
    <location>
        <begin position="269"/>
        <end position="280"/>
    </location>
</feature>
<reference evidence="15 16" key="2">
    <citation type="journal article" date="2012" name="Open Biol.">
        <title>Characteristics of nucleosomes and linker DNA regions on the genome of the basidiomycete Mixia osmundae revealed by mono- and dinucleosome mapping.</title>
        <authorList>
            <person name="Nishida H."/>
            <person name="Kondo S."/>
            <person name="Matsumoto T."/>
            <person name="Suzuki Y."/>
            <person name="Yoshikawa H."/>
            <person name="Taylor T.D."/>
            <person name="Sugiyama J."/>
        </authorList>
    </citation>
    <scope>NUCLEOTIDE SEQUENCE [LARGE SCALE GENOMIC DNA]</scope>
    <source>
        <strain evidence="16">CBS 9802 / IAM 14324 / JCM 22182 / KY 12970</strain>
    </source>
</reference>
<keyword evidence="5" id="KW-0963">Cytoplasm</keyword>
<dbReference type="PANTHER" id="PTHR12681">
    <property type="entry name" value="ZINC FINGER-CONTAINING PROTEIN P48ZNF"/>
    <property type="match status" value="1"/>
</dbReference>
<feature type="region of interest" description="Disordered" evidence="13">
    <location>
        <begin position="1"/>
        <end position="66"/>
    </location>
</feature>
<name>G7DT48_MIXOS</name>
<evidence type="ECO:0000256" key="3">
    <source>
        <dbReference type="ARBA" id="ARBA00010043"/>
    </source>
</evidence>
<dbReference type="Gene3D" id="6.20.400.10">
    <property type="match status" value="1"/>
</dbReference>
<comment type="similarity">
    <text evidence="3">Belongs to the ZC3H15/TMA46 family.</text>
</comment>
<keyword evidence="16" id="KW-1185">Reference proteome</keyword>
<feature type="zinc finger region" description="C3H1-type" evidence="12">
    <location>
        <begin position="163"/>
        <end position="200"/>
    </location>
</feature>
<evidence type="ECO:0000256" key="12">
    <source>
        <dbReference type="PROSITE-ProRule" id="PRU00723"/>
    </source>
</evidence>
<dbReference type="EMBL" id="BABT02000025">
    <property type="protein sequence ID" value="GAA93927.1"/>
    <property type="molecule type" value="Genomic_DNA"/>
</dbReference>
<dbReference type="GO" id="GO:0002181">
    <property type="term" value="P:cytoplasmic translation"/>
    <property type="evidence" value="ECO:0007669"/>
    <property type="project" value="TreeGrafter"/>
</dbReference>
<feature type="compositionally biased region" description="Acidic residues" evidence="13">
    <location>
        <begin position="295"/>
        <end position="305"/>
    </location>
</feature>
<reference evidence="15 16" key="1">
    <citation type="journal article" date="2011" name="J. Gen. Appl. Microbiol.">
        <title>Draft genome sequencing of the enigmatic basidiomycete Mixia osmundae.</title>
        <authorList>
            <person name="Nishida H."/>
            <person name="Nagatsuka Y."/>
            <person name="Sugiyama J."/>
        </authorList>
    </citation>
    <scope>NUCLEOTIDE SEQUENCE [LARGE SCALE GENOMIC DNA]</scope>
    <source>
        <strain evidence="16">CBS 9802 / IAM 14324 / JCM 22182 / KY 12970</strain>
    </source>
</reference>
<evidence type="ECO:0000256" key="9">
    <source>
        <dbReference type="ARBA" id="ARBA00022833"/>
    </source>
</evidence>
<keyword evidence="9 12" id="KW-0862">Zinc</keyword>
<feature type="compositionally biased region" description="Low complexity" evidence="13">
    <location>
        <begin position="8"/>
        <end position="24"/>
    </location>
</feature>
<dbReference type="PANTHER" id="PTHR12681:SF0">
    <property type="entry name" value="ZINC FINGER CCCH DOMAIN-CONTAINING PROTEIN 15"/>
    <property type="match status" value="1"/>
</dbReference>
<keyword evidence="11" id="KW-0539">Nucleus</keyword>
<dbReference type="InParanoid" id="G7DT48"/>
<dbReference type="eggNOG" id="KOG1763">
    <property type="taxonomic scope" value="Eukaryota"/>
</dbReference>